<dbReference type="AlphaFoldDB" id="A0A2V5JZH6"/>
<keyword evidence="10" id="KW-1185">Reference proteome</keyword>
<feature type="domain" description="Membrane transport protein MMPL" evidence="8">
    <location>
        <begin position="414"/>
        <end position="723"/>
    </location>
</feature>
<feature type="transmembrane region" description="Helical" evidence="7">
    <location>
        <begin position="587"/>
        <end position="609"/>
    </location>
</feature>
<evidence type="ECO:0000256" key="5">
    <source>
        <dbReference type="ARBA" id="ARBA00022989"/>
    </source>
</evidence>
<keyword evidence="5 7" id="KW-1133">Transmembrane helix</keyword>
<keyword evidence="3" id="KW-1003">Cell membrane</keyword>
<comment type="similarity">
    <text evidence="2">Belongs to the resistance-nodulation-cell division (RND) (TC 2.A.6) family. MmpL subfamily.</text>
</comment>
<sequence length="737" mass="79432">MNRIFRYLARLVGSPKGAWAVVACWALLVAALASIAPGAKPYAVGSGEGSVRGDTPAARAGRLLNEAFPSDDGPVALLVFHGRAAITADERARIANVSEWLASGDKPEHVASALPFHRLPENVQDGLFSADRTTVLLNVALRPDLESDAIFETLQQIRTYAEQSGIGGLRLEITGPAGITADTITLFRNADLVLLLATVGLIVVLLIAIYRSPLLAVMPLFVAGTVYATVDRLLGLAAKNGWFLVDKQALSIMTILLFAVLTDYCLFVVSRYREELKRIGSRFDAMKAAFLHVAEPILFSGGTVLLAVTTLFAAVFAPYRHFAPVFAVAMAVMMLAGVTLVPAVFALLGRKAFWPFVPKLEEREARTAGFWTGIGDGVVKKPAAIAAVLLIVLIVPSLSIGTIKPSFNLMKSFPETISSRQGFELLEERFPPGKLAPVSVLLMAETDMTADAAFVDKLDRLASRIGREAGTVAPDLSAWRSRSAEELPDTLLSTDKRAVKLQVTLPINPYDAAALDLLESLRAESGAMLRDSGFDPSRFSLHFAGQTAEQLDVRTMNARDTVVVFSLIAGSILVMLAFQARAIVPALVMMGTMLLSYTATLGLGWTVFHHLMGHDSISYRLPMYTFVFLIALGVDYNIMLVSRIREEARTHEWKRAISLGVARTGGVISSAGLLLAATFSVLMTQPLQELFLFGMTMGIGILVDTFLVRGVLLPAILSLTPRLRSGASAAADQSYGR</sequence>
<dbReference type="GO" id="GO:0005886">
    <property type="term" value="C:plasma membrane"/>
    <property type="evidence" value="ECO:0007669"/>
    <property type="project" value="UniProtKB-SubCell"/>
</dbReference>
<feature type="transmembrane region" description="Helical" evidence="7">
    <location>
        <begin position="249"/>
        <end position="269"/>
    </location>
</feature>
<dbReference type="Pfam" id="PF03176">
    <property type="entry name" value="MMPL"/>
    <property type="match status" value="2"/>
</dbReference>
<reference evidence="9 10" key="1">
    <citation type="submission" date="2018-05" db="EMBL/GenBank/DDBJ databases">
        <title>Paenibacillus flagellatus sp. nov., isolated from selenium mineral soil.</title>
        <authorList>
            <person name="Dai X."/>
        </authorList>
    </citation>
    <scope>NUCLEOTIDE SEQUENCE [LARGE SCALE GENOMIC DNA]</scope>
    <source>
        <strain evidence="9 10">DXL2</strain>
    </source>
</reference>
<feature type="transmembrane region" description="Helical" evidence="7">
    <location>
        <begin position="383"/>
        <end position="403"/>
    </location>
</feature>
<dbReference type="SUPFAM" id="SSF82866">
    <property type="entry name" value="Multidrug efflux transporter AcrB transmembrane domain"/>
    <property type="match status" value="2"/>
</dbReference>
<comment type="subcellular location">
    <subcellularLocation>
        <location evidence="1">Cell membrane</location>
        <topology evidence="1">Multi-pass membrane protein</topology>
    </subcellularLocation>
</comment>
<feature type="transmembrane region" description="Helical" evidence="7">
    <location>
        <begin position="621"/>
        <end position="640"/>
    </location>
</feature>
<dbReference type="Gene3D" id="1.20.1640.10">
    <property type="entry name" value="Multidrug efflux transporter AcrB transmembrane domain"/>
    <property type="match status" value="2"/>
</dbReference>
<comment type="caution">
    <text evidence="9">The sequence shown here is derived from an EMBL/GenBank/DDBJ whole genome shotgun (WGS) entry which is preliminary data.</text>
</comment>
<accession>A0A2V5JZH6</accession>
<feature type="domain" description="Membrane transport protein MMPL" evidence="8">
    <location>
        <begin position="54"/>
        <end position="384"/>
    </location>
</feature>
<feature type="transmembrane region" description="Helical" evidence="7">
    <location>
        <begin position="562"/>
        <end position="580"/>
    </location>
</feature>
<name>A0A2V5JZH6_9BACL</name>
<evidence type="ECO:0000313" key="10">
    <source>
        <dbReference type="Proteomes" id="UP000247476"/>
    </source>
</evidence>
<feature type="transmembrane region" description="Helical" evidence="7">
    <location>
        <begin position="322"/>
        <end position="349"/>
    </location>
</feature>
<protein>
    <submittedName>
        <fullName evidence="9">MMPL family transporter</fullName>
    </submittedName>
</protein>
<evidence type="ECO:0000256" key="6">
    <source>
        <dbReference type="ARBA" id="ARBA00023136"/>
    </source>
</evidence>
<proteinExistence type="inferred from homology"/>
<evidence type="ECO:0000256" key="1">
    <source>
        <dbReference type="ARBA" id="ARBA00004651"/>
    </source>
</evidence>
<dbReference type="Proteomes" id="UP000247476">
    <property type="component" value="Unassembled WGS sequence"/>
</dbReference>
<feature type="transmembrane region" description="Helical" evidence="7">
    <location>
        <begin position="290"/>
        <end position="316"/>
    </location>
</feature>
<evidence type="ECO:0000313" key="9">
    <source>
        <dbReference type="EMBL" id="PYI52278.1"/>
    </source>
</evidence>
<dbReference type="OrthoDB" id="2365435at2"/>
<keyword evidence="4 7" id="KW-0812">Transmembrane</keyword>
<dbReference type="EMBL" id="QJVJ01000010">
    <property type="protein sequence ID" value="PYI52278.1"/>
    <property type="molecule type" value="Genomic_DNA"/>
</dbReference>
<evidence type="ECO:0000256" key="7">
    <source>
        <dbReference type="SAM" id="Phobius"/>
    </source>
</evidence>
<dbReference type="RefSeq" id="WP_110842248.1">
    <property type="nucleotide sequence ID" value="NZ_QJVJ01000010.1"/>
</dbReference>
<feature type="transmembrane region" description="Helical" evidence="7">
    <location>
        <begin position="690"/>
        <end position="717"/>
    </location>
</feature>
<evidence type="ECO:0000256" key="4">
    <source>
        <dbReference type="ARBA" id="ARBA00022692"/>
    </source>
</evidence>
<feature type="transmembrane region" description="Helical" evidence="7">
    <location>
        <begin position="192"/>
        <end position="210"/>
    </location>
</feature>
<organism evidence="9 10">
    <name type="scientific">Paenibacillus flagellatus</name>
    <dbReference type="NCBI Taxonomy" id="2211139"/>
    <lineage>
        <taxon>Bacteria</taxon>
        <taxon>Bacillati</taxon>
        <taxon>Bacillota</taxon>
        <taxon>Bacilli</taxon>
        <taxon>Bacillales</taxon>
        <taxon>Paenibacillaceae</taxon>
        <taxon>Paenibacillus</taxon>
    </lineage>
</organism>
<gene>
    <name evidence="9" type="ORF">DLM86_22125</name>
</gene>
<dbReference type="PANTHER" id="PTHR33406:SF6">
    <property type="entry name" value="MEMBRANE PROTEIN YDGH-RELATED"/>
    <property type="match status" value="1"/>
</dbReference>
<evidence type="ECO:0000256" key="2">
    <source>
        <dbReference type="ARBA" id="ARBA00010157"/>
    </source>
</evidence>
<dbReference type="InterPro" id="IPR050545">
    <property type="entry name" value="Mycobact_MmpL"/>
</dbReference>
<keyword evidence="6 7" id="KW-0472">Membrane</keyword>
<dbReference type="PANTHER" id="PTHR33406">
    <property type="entry name" value="MEMBRANE PROTEIN MJ1562-RELATED"/>
    <property type="match status" value="1"/>
</dbReference>
<evidence type="ECO:0000256" key="3">
    <source>
        <dbReference type="ARBA" id="ARBA00022475"/>
    </source>
</evidence>
<feature type="transmembrane region" description="Helical" evidence="7">
    <location>
        <begin position="661"/>
        <end position="684"/>
    </location>
</feature>
<dbReference type="InterPro" id="IPR004869">
    <property type="entry name" value="MMPL_dom"/>
</dbReference>
<evidence type="ECO:0000259" key="8">
    <source>
        <dbReference type="Pfam" id="PF03176"/>
    </source>
</evidence>